<evidence type="ECO:0000256" key="5">
    <source>
        <dbReference type="SAM" id="Phobius"/>
    </source>
</evidence>
<dbReference type="AlphaFoldDB" id="A0A8J2I1S3"/>
<evidence type="ECO:0000256" key="4">
    <source>
        <dbReference type="ARBA" id="ARBA00023136"/>
    </source>
</evidence>
<evidence type="ECO:0000256" key="3">
    <source>
        <dbReference type="ARBA" id="ARBA00022989"/>
    </source>
</evidence>
<sequence>MIPRAPESRRESERTGSPRFEENRSLMFHIHTIWLITCNDLKSIVLPETAFGIFSALSISLTTNDKPKVLEVLSRLPQVILWNWLNVLLFDIANQRLPNSIIEDQVNKAWRPIPSGRLTPKEARHLLLVVIPVVFVATFFLGGFFETVGMMVLTWMYNDLGGADEFYLVRNSINALGFMCYSSGSTDVAAGAHSLTPKAYRWIAMVGAIILSTLSMQDLPDVAGDAVRGRRTSPLVMGDTWSRWEIAVPIFLWSIICPVFWNVAWLGFLIPICVGAWLAFRILRFRTVAEDKRSWQIWCFWTCLLYALPLFTRPSAP</sequence>
<dbReference type="PANTHER" id="PTHR42723:SF1">
    <property type="entry name" value="CHLOROPHYLL SYNTHASE, CHLOROPLASTIC"/>
    <property type="match status" value="1"/>
</dbReference>
<keyword evidence="3 5" id="KW-1133">Transmembrane helix</keyword>
<keyword evidence="7" id="KW-1185">Reference proteome</keyword>
<dbReference type="GO" id="GO:0016765">
    <property type="term" value="F:transferase activity, transferring alkyl or aryl (other than methyl) groups"/>
    <property type="evidence" value="ECO:0007669"/>
    <property type="project" value="InterPro"/>
</dbReference>
<dbReference type="GeneID" id="67016916"/>
<dbReference type="EMBL" id="CAJRGZ010000019">
    <property type="protein sequence ID" value="CAG5158615.1"/>
    <property type="molecule type" value="Genomic_DNA"/>
</dbReference>
<dbReference type="InterPro" id="IPR000537">
    <property type="entry name" value="UbiA_prenyltransferase"/>
</dbReference>
<accession>A0A8J2I1S3</accession>
<evidence type="ECO:0000313" key="6">
    <source>
        <dbReference type="EMBL" id="CAG5158615.1"/>
    </source>
</evidence>
<dbReference type="RefSeq" id="XP_043168721.1">
    <property type="nucleotide sequence ID" value="XM_043312786.1"/>
</dbReference>
<reference evidence="6" key="1">
    <citation type="submission" date="2021-05" db="EMBL/GenBank/DDBJ databases">
        <authorList>
            <person name="Stam R."/>
        </authorList>
    </citation>
    <scope>NUCLEOTIDE SEQUENCE</scope>
    <source>
        <strain evidence="6">CS162</strain>
    </source>
</reference>
<dbReference type="GO" id="GO:0016020">
    <property type="term" value="C:membrane"/>
    <property type="evidence" value="ECO:0007669"/>
    <property type="project" value="UniProtKB-SubCell"/>
</dbReference>
<feature type="transmembrane region" description="Helical" evidence="5">
    <location>
        <begin position="250"/>
        <end position="283"/>
    </location>
</feature>
<dbReference type="Pfam" id="PF01040">
    <property type="entry name" value="UbiA"/>
    <property type="match status" value="1"/>
</dbReference>
<organism evidence="6 7">
    <name type="scientific">Alternaria atra</name>
    <dbReference type="NCBI Taxonomy" id="119953"/>
    <lineage>
        <taxon>Eukaryota</taxon>
        <taxon>Fungi</taxon>
        <taxon>Dikarya</taxon>
        <taxon>Ascomycota</taxon>
        <taxon>Pezizomycotina</taxon>
        <taxon>Dothideomycetes</taxon>
        <taxon>Pleosporomycetidae</taxon>
        <taxon>Pleosporales</taxon>
        <taxon>Pleosporineae</taxon>
        <taxon>Pleosporaceae</taxon>
        <taxon>Alternaria</taxon>
        <taxon>Alternaria sect. Ulocladioides</taxon>
    </lineage>
</organism>
<keyword evidence="2 5" id="KW-0812">Transmembrane</keyword>
<feature type="transmembrane region" description="Helical" evidence="5">
    <location>
        <begin position="295"/>
        <end position="312"/>
    </location>
</feature>
<dbReference type="Proteomes" id="UP000676310">
    <property type="component" value="Unassembled WGS sequence"/>
</dbReference>
<name>A0A8J2I1S3_9PLEO</name>
<proteinExistence type="predicted"/>
<dbReference type="CDD" id="cd13965">
    <property type="entry name" value="PT_UbiA_3"/>
    <property type="match status" value="1"/>
</dbReference>
<evidence type="ECO:0000256" key="2">
    <source>
        <dbReference type="ARBA" id="ARBA00022692"/>
    </source>
</evidence>
<dbReference type="OrthoDB" id="434972at2759"/>
<gene>
    <name evidence="6" type="ORF">ALTATR162_LOCUS5168</name>
</gene>
<feature type="transmembrane region" description="Helical" evidence="5">
    <location>
        <begin position="126"/>
        <end position="153"/>
    </location>
</feature>
<protein>
    <submittedName>
        <fullName evidence="6">Uncharacterized protein</fullName>
    </submittedName>
</protein>
<dbReference type="InterPro" id="IPR050475">
    <property type="entry name" value="Prenyltransferase_related"/>
</dbReference>
<dbReference type="PANTHER" id="PTHR42723">
    <property type="entry name" value="CHLOROPHYLL SYNTHASE"/>
    <property type="match status" value="1"/>
</dbReference>
<keyword evidence="4 5" id="KW-0472">Membrane</keyword>
<evidence type="ECO:0000313" key="7">
    <source>
        <dbReference type="Proteomes" id="UP000676310"/>
    </source>
</evidence>
<comment type="subcellular location">
    <subcellularLocation>
        <location evidence="1">Membrane</location>
        <topology evidence="1">Multi-pass membrane protein</topology>
    </subcellularLocation>
</comment>
<evidence type="ECO:0000256" key="1">
    <source>
        <dbReference type="ARBA" id="ARBA00004141"/>
    </source>
</evidence>
<comment type="caution">
    <text evidence="6">The sequence shown here is derived from an EMBL/GenBank/DDBJ whole genome shotgun (WGS) entry which is preliminary data.</text>
</comment>